<dbReference type="AlphaFoldDB" id="A0A7K1J2Q7"/>
<organism evidence="1 2">
    <name type="scientific">Bifidobacterium canis</name>
    <dbReference type="NCBI Taxonomy" id="2610880"/>
    <lineage>
        <taxon>Bacteria</taxon>
        <taxon>Bacillati</taxon>
        <taxon>Actinomycetota</taxon>
        <taxon>Actinomycetes</taxon>
        <taxon>Bifidobacteriales</taxon>
        <taxon>Bifidobacteriaceae</taxon>
        <taxon>Bifidobacterium</taxon>
    </lineage>
</organism>
<evidence type="ECO:0000313" key="2">
    <source>
        <dbReference type="Proteomes" id="UP000487882"/>
    </source>
</evidence>
<evidence type="ECO:0000313" key="1">
    <source>
        <dbReference type="EMBL" id="MUH58924.1"/>
    </source>
</evidence>
<proteinExistence type="predicted"/>
<keyword evidence="2" id="KW-1185">Reference proteome</keyword>
<protein>
    <submittedName>
        <fullName evidence="1">Uncharacterized protein</fullName>
    </submittedName>
</protein>
<reference evidence="1 2" key="1">
    <citation type="submission" date="2019-09" db="EMBL/GenBank/DDBJ databases">
        <title>Bifidobacterium canis sp. nov., isolated from the digestive tract of German Shepherd dog puppy.</title>
        <authorList>
            <person name="Bunesova V."/>
        </authorList>
    </citation>
    <scope>NUCLEOTIDE SEQUENCE [LARGE SCALE GENOMIC DNA]</scope>
    <source>
        <strain evidence="1 2">GSD1FS</strain>
    </source>
</reference>
<accession>A0A7K1J2Q7</accession>
<dbReference type="EMBL" id="WNLP01000001">
    <property type="protein sequence ID" value="MUH58924.1"/>
    <property type="molecule type" value="Genomic_DNA"/>
</dbReference>
<name>A0A7K1J2Q7_9BIFI</name>
<sequence length="33" mass="3749">MTQEENAIIEFEHASKVYSGRGKNRRAPSTTCH</sequence>
<gene>
    <name evidence="1" type="ORF">GSD1FS_0220</name>
</gene>
<dbReference type="Proteomes" id="UP000487882">
    <property type="component" value="Unassembled WGS sequence"/>
</dbReference>
<comment type="caution">
    <text evidence="1">The sequence shown here is derived from an EMBL/GenBank/DDBJ whole genome shotgun (WGS) entry which is preliminary data.</text>
</comment>